<name>A0ABN9M2K2_9NEOB</name>
<feature type="domain" description="GIY-YIG" evidence="1">
    <location>
        <begin position="293"/>
        <end position="365"/>
    </location>
</feature>
<reference evidence="2" key="1">
    <citation type="submission" date="2023-07" db="EMBL/GenBank/DDBJ databases">
        <authorList>
            <person name="Stuckert A."/>
        </authorList>
    </citation>
    <scope>NUCLEOTIDE SEQUENCE</scope>
</reference>
<dbReference type="Pfam" id="PF26215">
    <property type="entry name" value="HTH_animal"/>
    <property type="match status" value="1"/>
</dbReference>
<gene>
    <name evidence="2" type="ORF">RIMI_LOCUS14947292</name>
</gene>
<dbReference type="PANTHER" id="PTHR21301">
    <property type="entry name" value="REVERSE TRANSCRIPTASE"/>
    <property type="match status" value="1"/>
</dbReference>
<comment type="caution">
    <text evidence="2">The sequence shown here is derived from an EMBL/GenBank/DDBJ whole genome shotgun (WGS) entry which is preliminary data.</text>
</comment>
<sequence>MGANMAPAYPNIYMDNFERSHVYTNTLFQQFSKCWLRFIDDIFCLWVGSPEDLFSFTEVLNSIRIELQFTLNCHMTQISFLDTLVIKNNMGTLSTDIFTKPTDTNNLLHYTSCHPAASTKNSLPRSQFTRIKRIVSDRNVVPTRLDEIANKFRNRQYPQELLTKEKARTLEPHLESPTSPTRERVTFVHTHHPVMPTIYTTIHKHWSILAKSYPNIEAFQTPAQMGKQCPQNIRDSLVRADIGSFSRVPKQTFLGTERRGTFPCLSCACCSNVIKGDKITHPHSGKHYNTCDTNYAVYLLKCPCGLLYVGETTHHLRDRIASHKSTIRCKKTWLPVPHYFISANHSVSQLRVQVIEQVERPRRGGNHIKTIEGEGDLLDLHPADIGPKRSLQRTGSHSQITIC</sequence>
<evidence type="ECO:0000259" key="1">
    <source>
        <dbReference type="PROSITE" id="PS50164"/>
    </source>
</evidence>
<evidence type="ECO:0000313" key="3">
    <source>
        <dbReference type="Proteomes" id="UP001176940"/>
    </source>
</evidence>
<protein>
    <recommendedName>
        <fullName evidence="1">GIY-YIG domain-containing protein</fullName>
    </recommendedName>
</protein>
<dbReference type="InterPro" id="IPR058912">
    <property type="entry name" value="HTH_animal"/>
</dbReference>
<dbReference type="PROSITE" id="PS50164">
    <property type="entry name" value="GIY_YIG"/>
    <property type="match status" value="1"/>
</dbReference>
<accession>A0ABN9M2K2</accession>
<organism evidence="2 3">
    <name type="scientific">Ranitomeya imitator</name>
    <name type="common">mimic poison frog</name>
    <dbReference type="NCBI Taxonomy" id="111125"/>
    <lineage>
        <taxon>Eukaryota</taxon>
        <taxon>Metazoa</taxon>
        <taxon>Chordata</taxon>
        <taxon>Craniata</taxon>
        <taxon>Vertebrata</taxon>
        <taxon>Euteleostomi</taxon>
        <taxon>Amphibia</taxon>
        <taxon>Batrachia</taxon>
        <taxon>Anura</taxon>
        <taxon>Neobatrachia</taxon>
        <taxon>Hyloidea</taxon>
        <taxon>Dendrobatidae</taxon>
        <taxon>Dendrobatinae</taxon>
        <taxon>Ranitomeya</taxon>
    </lineage>
</organism>
<dbReference type="EMBL" id="CAUEEQ010039455">
    <property type="protein sequence ID" value="CAJ0954964.1"/>
    <property type="molecule type" value="Genomic_DNA"/>
</dbReference>
<proteinExistence type="predicted"/>
<dbReference type="InterPro" id="IPR000305">
    <property type="entry name" value="GIY-YIG_endonuc"/>
</dbReference>
<dbReference type="PANTHER" id="PTHR21301:SF12">
    <property type="match status" value="1"/>
</dbReference>
<evidence type="ECO:0000313" key="2">
    <source>
        <dbReference type="EMBL" id="CAJ0954964.1"/>
    </source>
</evidence>
<dbReference type="Proteomes" id="UP001176940">
    <property type="component" value="Unassembled WGS sequence"/>
</dbReference>
<keyword evidence="3" id="KW-1185">Reference proteome</keyword>